<dbReference type="InterPro" id="IPR011010">
    <property type="entry name" value="DNA_brk_join_enz"/>
</dbReference>
<protein>
    <submittedName>
        <fullName evidence="5">Site-specific recombinase XerD</fullName>
    </submittedName>
</protein>
<dbReference type="InterPro" id="IPR025269">
    <property type="entry name" value="SAM-like_dom"/>
</dbReference>
<dbReference type="AlphaFoldDB" id="A0A1G7QYT6"/>
<dbReference type="RefSeq" id="WP_089873769.1">
    <property type="nucleotide sequence ID" value="NZ_FNBH01000003.1"/>
</dbReference>
<proteinExistence type="inferred from homology"/>
<dbReference type="PANTHER" id="PTHR30349">
    <property type="entry name" value="PHAGE INTEGRASE-RELATED"/>
    <property type="match status" value="1"/>
</dbReference>
<dbReference type="Pfam" id="PF17293">
    <property type="entry name" value="Arm-DNA-bind_5"/>
    <property type="match status" value="1"/>
</dbReference>
<dbReference type="CDD" id="cd01185">
    <property type="entry name" value="INTN1_C_like"/>
    <property type="match status" value="1"/>
</dbReference>
<sequence>METTKKSTFKVLFYLKKNAPKKNGKVTVMCRITVNGKQSAFSTKLDISATNWDLKYGRVLGKSREAQEVNGKLDKIRLGIEECYSKILKNEGAVNIAKLKNVFLGMESGELTFFKFYEQFIADFEKKVNSGLRVQGTYLRYKTLLKHLRNFAFAKYGYTDVMFNDLTSNFVQDFDYYLRDDLTLNHNTIWNYMIGFTTLCRLAISRKHLAFNPFSEYKNTKKDKDRGYLLRNELEQLVTFNCEKKKDEFVKDLFVFSCFTGLSYSDMKGLKNSNIQDFFDGNQWIIVRRRKTATSSNVMLLDIPKMIIEKYAGLSKDGRVFPVPSNSSCNDRLKAISKLIDCLKEKKVTFHLARHTFATLFLSEGVPLESLSKMLGHKNIATTQIYAKILNEKVGKDMQKVSHKFKGLEQSFVSQL</sequence>
<dbReference type="STRING" id="454006.SAMN05421825_2487"/>
<comment type="similarity">
    <text evidence="1">Belongs to the 'phage' integrase family.</text>
</comment>
<dbReference type="GO" id="GO:0015074">
    <property type="term" value="P:DNA integration"/>
    <property type="evidence" value="ECO:0007669"/>
    <property type="project" value="InterPro"/>
</dbReference>
<dbReference type="InterPro" id="IPR002104">
    <property type="entry name" value="Integrase_catalytic"/>
</dbReference>
<dbReference type="Pfam" id="PF13102">
    <property type="entry name" value="Phage_int_SAM_5"/>
    <property type="match status" value="1"/>
</dbReference>
<dbReference type="InterPro" id="IPR050090">
    <property type="entry name" value="Tyrosine_recombinase_XerCD"/>
</dbReference>
<dbReference type="InterPro" id="IPR013762">
    <property type="entry name" value="Integrase-like_cat_sf"/>
</dbReference>
<dbReference type="GO" id="GO:0006310">
    <property type="term" value="P:DNA recombination"/>
    <property type="evidence" value="ECO:0007669"/>
    <property type="project" value="UniProtKB-KW"/>
</dbReference>
<evidence type="ECO:0000259" key="4">
    <source>
        <dbReference type="PROSITE" id="PS51898"/>
    </source>
</evidence>
<dbReference type="Gene3D" id="1.10.150.130">
    <property type="match status" value="1"/>
</dbReference>
<dbReference type="EMBL" id="FNBH01000003">
    <property type="protein sequence ID" value="SDG03039.1"/>
    <property type="molecule type" value="Genomic_DNA"/>
</dbReference>
<dbReference type="Pfam" id="PF00589">
    <property type="entry name" value="Phage_integrase"/>
    <property type="match status" value="1"/>
</dbReference>
<accession>A0A1G7QYT6</accession>
<evidence type="ECO:0000256" key="3">
    <source>
        <dbReference type="ARBA" id="ARBA00023172"/>
    </source>
</evidence>
<name>A0A1G7QYT6_9FLAO</name>
<dbReference type="PROSITE" id="PS51898">
    <property type="entry name" value="TYR_RECOMBINASE"/>
    <property type="match status" value="1"/>
</dbReference>
<dbReference type="InterPro" id="IPR035386">
    <property type="entry name" value="Arm-DNA-bind_5"/>
</dbReference>
<dbReference type="GO" id="GO:0003677">
    <property type="term" value="F:DNA binding"/>
    <property type="evidence" value="ECO:0007669"/>
    <property type="project" value="UniProtKB-KW"/>
</dbReference>
<dbReference type="OrthoDB" id="1098628at2"/>
<dbReference type="Proteomes" id="UP000199203">
    <property type="component" value="Unassembled WGS sequence"/>
</dbReference>
<dbReference type="InterPro" id="IPR010998">
    <property type="entry name" value="Integrase_recombinase_N"/>
</dbReference>
<keyword evidence="6" id="KW-1185">Reference proteome</keyword>
<reference evidence="6" key="1">
    <citation type="submission" date="2016-10" db="EMBL/GenBank/DDBJ databases">
        <authorList>
            <person name="Varghese N."/>
            <person name="Submissions S."/>
        </authorList>
    </citation>
    <scope>NUCLEOTIDE SEQUENCE [LARGE SCALE GENOMIC DNA]</scope>
    <source>
        <strain evidence="6">DSM 19684</strain>
    </source>
</reference>
<dbReference type="Gene3D" id="1.10.443.10">
    <property type="entry name" value="Intergrase catalytic core"/>
    <property type="match status" value="1"/>
</dbReference>
<evidence type="ECO:0000256" key="2">
    <source>
        <dbReference type="ARBA" id="ARBA00023125"/>
    </source>
</evidence>
<keyword evidence="3" id="KW-0233">DNA recombination</keyword>
<evidence type="ECO:0000313" key="6">
    <source>
        <dbReference type="Proteomes" id="UP000199203"/>
    </source>
</evidence>
<organism evidence="5 6">
    <name type="scientific">Epilithonimonas hungarica</name>
    <dbReference type="NCBI Taxonomy" id="454006"/>
    <lineage>
        <taxon>Bacteria</taxon>
        <taxon>Pseudomonadati</taxon>
        <taxon>Bacteroidota</taxon>
        <taxon>Flavobacteriia</taxon>
        <taxon>Flavobacteriales</taxon>
        <taxon>Weeksellaceae</taxon>
        <taxon>Chryseobacterium group</taxon>
        <taxon>Epilithonimonas</taxon>
    </lineage>
</organism>
<gene>
    <name evidence="5" type="ORF">SAMN05421825_2487</name>
</gene>
<keyword evidence="2" id="KW-0238">DNA-binding</keyword>
<dbReference type="PANTHER" id="PTHR30349:SF64">
    <property type="entry name" value="PROPHAGE INTEGRASE INTD-RELATED"/>
    <property type="match status" value="1"/>
</dbReference>
<dbReference type="SUPFAM" id="SSF56349">
    <property type="entry name" value="DNA breaking-rejoining enzymes"/>
    <property type="match status" value="1"/>
</dbReference>
<evidence type="ECO:0000313" key="5">
    <source>
        <dbReference type="EMBL" id="SDG03039.1"/>
    </source>
</evidence>
<feature type="domain" description="Tyr recombinase" evidence="4">
    <location>
        <begin position="224"/>
        <end position="399"/>
    </location>
</feature>
<evidence type="ECO:0000256" key="1">
    <source>
        <dbReference type="ARBA" id="ARBA00008857"/>
    </source>
</evidence>